<proteinExistence type="predicted"/>
<organism evidence="1 2">
    <name type="scientific">Trichothecium roseum</name>
    <dbReference type="NCBI Taxonomy" id="47278"/>
    <lineage>
        <taxon>Eukaryota</taxon>
        <taxon>Fungi</taxon>
        <taxon>Dikarya</taxon>
        <taxon>Ascomycota</taxon>
        <taxon>Pezizomycotina</taxon>
        <taxon>Sordariomycetes</taxon>
        <taxon>Hypocreomycetidae</taxon>
        <taxon>Hypocreales</taxon>
        <taxon>Hypocreales incertae sedis</taxon>
        <taxon>Trichothecium</taxon>
    </lineage>
</organism>
<reference evidence="1" key="1">
    <citation type="submission" date="2022-10" db="EMBL/GenBank/DDBJ databases">
        <title>Complete Genome of Trichothecium roseum strain YXFP-22015, a Plant Pathogen Isolated from Citrus.</title>
        <authorList>
            <person name="Wang Y."/>
            <person name="Zhu L."/>
        </authorList>
    </citation>
    <scope>NUCLEOTIDE SEQUENCE</scope>
    <source>
        <strain evidence="1">YXFP-22015</strain>
    </source>
</reference>
<accession>A0ACC0VE89</accession>
<protein>
    <submittedName>
        <fullName evidence="1">Uncharacterized protein</fullName>
    </submittedName>
</protein>
<gene>
    <name evidence="1" type="ORF">N3K66_001270</name>
</gene>
<dbReference type="EMBL" id="CM047940">
    <property type="protein sequence ID" value="KAI9904741.1"/>
    <property type="molecule type" value="Genomic_DNA"/>
</dbReference>
<evidence type="ECO:0000313" key="1">
    <source>
        <dbReference type="EMBL" id="KAI9904741.1"/>
    </source>
</evidence>
<dbReference type="Proteomes" id="UP001163324">
    <property type="component" value="Chromosome 1"/>
</dbReference>
<evidence type="ECO:0000313" key="2">
    <source>
        <dbReference type="Proteomes" id="UP001163324"/>
    </source>
</evidence>
<sequence>MKYSALSAALLSLTGVQGLAVPAPQQAQQVERRDDPADYLRQFSPKDVIPTDRTVKIETEARPTGTAQVPASLSGVKPHTTGVSFTEISTKSAPLLTSSIPEPTRILKPVPSPTLKSDVKKPKESKASKDKRQGGDVFSSPIGTDAPPSQIPQRDDHPVARLGLTKDGPLQTNKFYSSFFLGNQTDPIYTFPYTMTWTRGGGAAQSYGIAISHTDEGSRVYGDVEFNDASAYYLSPVGIHPMVLSAEELGDGTVLEMDSITAFSARALLKSSADSEATIAFPLVQGMPYITGEFNGATPLIQSGVYFREMVKVDTAPKADVVKYNFLLEDGSTWHVYAHSTGGSPLELELVNNGLAKATGGFTGSVQIVKNAGEGSEASFDNGAGIYPTSNAVSGSANSYSLTFATAGHSEGSLYMYALPHHVESFDGVTSGKAQDVKLLTTVKGLATLVEGNTWTMEEASLPGDMGFAAWDGEAKTTLSEAAKAAILPIAEREVSQNMDEQSNVGSMYFGGKGLLKFAQIVYTINDLLGDSGLAQAGLENLKTAFGRYASNTQTFPVNYESAWGGIVSSATYTSGDALADFGNTYYNDHHFHYGYHILAAAYIGHLDPAWAEENKDYVNIFVRDIANPSTDDTWFPQWRNFDWYHGHSWAHGLFPAADGKNQESSSEDVMATYGMKMWGTVIGDDALVARADLMLAVQARALRSYYLYEDDNTVQPSQFIGNKVAGILFENKIHHTTFFSAAIECIQGINVIPIHAPTGFTRSKNFIREEWDAFFAGSIDGIDNAWKGIMYAGYALVDPEASYNFFASDTFNEAWIDGGASRTWYMAYAAALGGA</sequence>
<name>A0ACC0VE89_9HYPO</name>
<keyword evidence="2" id="KW-1185">Reference proteome</keyword>
<comment type="caution">
    <text evidence="1">The sequence shown here is derived from an EMBL/GenBank/DDBJ whole genome shotgun (WGS) entry which is preliminary data.</text>
</comment>